<proteinExistence type="predicted"/>
<sequence length="117" mass="13784">MHFLLCIEYDEYDKEMSEYIISHLSDDVANNDLSRIIEKFKQQLLSQFSSSKKQTKKSKKINGSVIECKYEGDELSGIFSYLKKMTLRRKELSLFLSQTYQADREKFQTSSNMVQTK</sequence>
<accession>A0ABR2GSL1</accession>
<dbReference type="EMBL" id="JAPFFF010000064">
    <property type="protein sequence ID" value="KAK8836656.1"/>
    <property type="molecule type" value="Genomic_DNA"/>
</dbReference>
<protein>
    <submittedName>
        <fullName evidence="1">Uncharacterized protein</fullName>
    </submittedName>
</protein>
<gene>
    <name evidence="1" type="ORF">M9Y10_037592</name>
</gene>
<organism evidence="1 2">
    <name type="scientific">Tritrichomonas musculus</name>
    <dbReference type="NCBI Taxonomy" id="1915356"/>
    <lineage>
        <taxon>Eukaryota</taxon>
        <taxon>Metamonada</taxon>
        <taxon>Parabasalia</taxon>
        <taxon>Tritrichomonadida</taxon>
        <taxon>Tritrichomonadidae</taxon>
        <taxon>Tritrichomonas</taxon>
    </lineage>
</organism>
<comment type="caution">
    <text evidence="1">The sequence shown here is derived from an EMBL/GenBank/DDBJ whole genome shotgun (WGS) entry which is preliminary data.</text>
</comment>
<evidence type="ECO:0000313" key="1">
    <source>
        <dbReference type="EMBL" id="KAK8836656.1"/>
    </source>
</evidence>
<keyword evidence="2" id="KW-1185">Reference proteome</keyword>
<name>A0ABR2GSL1_9EUKA</name>
<evidence type="ECO:0000313" key="2">
    <source>
        <dbReference type="Proteomes" id="UP001470230"/>
    </source>
</evidence>
<dbReference type="Proteomes" id="UP001470230">
    <property type="component" value="Unassembled WGS sequence"/>
</dbReference>
<reference evidence="1 2" key="1">
    <citation type="submission" date="2024-04" db="EMBL/GenBank/DDBJ databases">
        <title>Tritrichomonas musculus Genome.</title>
        <authorList>
            <person name="Alves-Ferreira E."/>
            <person name="Grigg M."/>
            <person name="Lorenzi H."/>
            <person name="Galac M."/>
        </authorList>
    </citation>
    <scope>NUCLEOTIDE SEQUENCE [LARGE SCALE GENOMIC DNA]</scope>
    <source>
        <strain evidence="1 2">EAF2021</strain>
    </source>
</reference>